<protein>
    <submittedName>
        <fullName evidence="3">Amylo-alpha-1,6-glucosidase</fullName>
    </submittedName>
</protein>
<feature type="domain" description="Putative glycogen debranching enzyme N-terminal" evidence="1">
    <location>
        <begin position="33"/>
        <end position="226"/>
    </location>
</feature>
<evidence type="ECO:0000313" key="3">
    <source>
        <dbReference type="EMBL" id="SUU83823.1"/>
    </source>
</evidence>
<evidence type="ECO:0000259" key="2">
    <source>
        <dbReference type="Pfam" id="PF22422"/>
    </source>
</evidence>
<accession>A0A380W5S3</accession>
<dbReference type="InterPro" id="IPR012341">
    <property type="entry name" value="6hp_glycosidase-like_sf"/>
</dbReference>
<dbReference type="AlphaFoldDB" id="A0A380W5S3"/>
<dbReference type="InterPro" id="IPR054491">
    <property type="entry name" value="MGH1-like_GH"/>
</dbReference>
<dbReference type="InterPro" id="IPR032856">
    <property type="entry name" value="GDE_N_bis"/>
</dbReference>
<dbReference type="Pfam" id="PF14742">
    <property type="entry name" value="GDE_N_bis"/>
    <property type="match status" value="1"/>
</dbReference>
<evidence type="ECO:0000259" key="1">
    <source>
        <dbReference type="Pfam" id="PF14742"/>
    </source>
</evidence>
<organism evidence="3 4">
    <name type="scientific">Afipia felis</name>
    <name type="common">Cat scratch disease bacillus</name>
    <dbReference type="NCBI Taxonomy" id="1035"/>
    <lineage>
        <taxon>Bacteria</taxon>
        <taxon>Pseudomonadati</taxon>
        <taxon>Pseudomonadota</taxon>
        <taxon>Alphaproteobacteria</taxon>
        <taxon>Hyphomicrobiales</taxon>
        <taxon>Nitrobacteraceae</taxon>
        <taxon>Afipia</taxon>
    </lineage>
</organism>
<proteinExistence type="predicted"/>
<sequence>MTTLKFPRQIGPPHEAPFYIVAKGSPTRPRYRLKHNDTFAVVDNHGDIGASSGDPDGVFNNDTRFLSRLELRLNGHETLLLGAGVRDDNLTMTAHLTNPDIFSGQTLMLAKDSIHIARTCFVWNEAFHSRIAIRNFGCRAVDLEIDILFANDFADIFEVRGMQRQQRGRSVVPESDGSRVILSYVGLDEVLYRSILNFMPQPTEFRPGYATYRVRLEPGERTSIFISTVVGEESRVGQPTFFQGFKAALRRNRQDRRGGIGIGTSSDIFNQIVARSISDLRSLMTETPEGEYPYAGIPWYSTTFGRDGLITALQLLWCMPSVARGTLRRLAALQATEYDPTNDAEPGKIIHEMRGGEMARLREVPFARYYGSVDATPLFVLLAGDYLARTSDISLLKELWPNIKAALGWIDEHSRDDPHGLLRHSRNNEGGLANQGWKDSYDSVFHADGRLAEGSIALIEVQAYVVAAKRSIAEAASRLDGEAAGQRLRNEAEQLISKIDQLYWSDRIGNYGIALDGAEELCEVQTSNVGHLLFAGAIPDEKARQVASTLMSSKFLSGWGVRTVADGEVRYNPMSYHNGSIWPHDNALFGMGLDRYGLKLSAATLFEAMVGAASRMDLQRLPELFCGFPRSRGQAPTLYPVACSPQAWASAAPLGLLQACLGIRFKPEQNRIIFEKPILPPSLNMIVLQNLELNDRTVDVGLFRDGETVSAKVLRNDGGIEVEVQKTS</sequence>
<dbReference type="InterPro" id="IPR008928">
    <property type="entry name" value="6-hairpin_glycosidase_sf"/>
</dbReference>
<dbReference type="GO" id="GO:0005975">
    <property type="term" value="P:carbohydrate metabolic process"/>
    <property type="evidence" value="ECO:0007669"/>
    <property type="project" value="InterPro"/>
</dbReference>
<dbReference type="SUPFAM" id="SSF48208">
    <property type="entry name" value="Six-hairpin glycosidases"/>
    <property type="match status" value="1"/>
</dbReference>
<dbReference type="EMBL" id="UIGB01000001">
    <property type="protein sequence ID" value="SUU83823.1"/>
    <property type="molecule type" value="Genomic_DNA"/>
</dbReference>
<name>A0A380W5S3_AFIFE</name>
<reference evidence="3 4" key="1">
    <citation type="submission" date="2018-06" db="EMBL/GenBank/DDBJ databases">
        <authorList>
            <consortium name="Pathogen Informatics"/>
            <person name="Doyle S."/>
        </authorList>
    </citation>
    <scope>NUCLEOTIDE SEQUENCE [LARGE SCALE GENOMIC DNA]</scope>
    <source>
        <strain evidence="3 4">NCTC12722</strain>
    </source>
</reference>
<dbReference type="Proteomes" id="UP000254343">
    <property type="component" value="Unassembled WGS sequence"/>
</dbReference>
<evidence type="ECO:0000313" key="4">
    <source>
        <dbReference type="Proteomes" id="UP000254343"/>
    </source>
</evidence>
<gene>
    <name evidence="3" type="ORF">NCTC12722_01002</name>
</gene>
<dbReference type="RefSeq" id="WP_002718602.1">
    <property type="nucleotide sequence ID" value="NZ_UFSI01000001.1"/>
</dbReference>
<feature type="domain" description="Mannosylglycerate hydrolase MGH1-like glycoside hydrolase" evidence="2">
    <location>
        <begin position="386"/>
        <end position="611"/>
    </location>
</feature>
<dbReference type="Gene3D" id="1.50.10.10">
    <property type="match status" value="1"/>
</dbReference>
<dbReference type="Pfam" id="PF22422">
    <property type="entry name" value="MGH1-like_GH"/>
    <property type="match status" value="1"/>
</dbReference>
<dbReference type="OrthoDB" id="9759959at2"/>